<accession>A0A914M4T1</accession>
<dbReference type="PANTHER" id="PTHR48043:SF68">
    <property type="entry name" value="GLUCURONOSYLTRANSFERASE"/>
    <property type="match status" value="1"/>
</dbReference>
<dbReference type="Pfam" id="PF00201">
    <property type="entry name" value="UDPGT"/>
    <property type="match status" value="1"/>
</dbReference>
<evidence type="ECO:0000313" key="7">
    <source>
        <dbReference type="WBParaSite" id="Minc3s01192g21568"/>
    </source>
</evidence>
<name>A0A914M4T1_MELIC</name>
<evidence type="ECO:0000313" key="6">
    <source>
        <dbReference type="Proteomes" id="UP000887563"/>
    </source>
</evidence>
<sequence>MVEVYDWLSKQKYSFGIGEFNFIAGPFAVFEALGIENTFDVSASVIFPGYLQYLGIDSTIYKIPDFSSAMPGDWLDNEGLLVKESKRHKENMLKNVVASRDLAYLHSYLSLTIFNSFCDEGNVNDLRLPSSIDFLYKKIKLHFVNQPSLANFKEFPASEKIIYIGGLLVEQNKILIQEKVKADDNEPHCVVLVTFGTINLTGMLDLKSMAKMFEEFEKHSHCLFKARLNKFVPENYNKNIIKVTDEILPQKEILAKENTKLLISHCGQNSLTEAIYAGVPLICIPNNGDQFYLSSLVEHLGIGIYVKLKISDENEVDSEIFGVDFQNALNKMMIDE</sequence>
<proteinExistence type="inferred from homology"/>
<dbReference type="AlphaFoldDB" id="A0A914M4T1"/>
<keyword evidence="6" id="KW-1185">Reference proteome</keyword>
<reference evidence="7" key="1">
    <citation type="submission" date="2022-11" db="UniProtKB">
        <authorList>
            <consortium name="WormBaseParasite"/>
        </authorList>
    </citation>
    <scope>IDENTIFICATION</scope>
</reference>
<comment type="similarity">
    <text evidence="1">Belongs to the UDP-glycosyltransferase family.</text>
</comment>
<evidence type="ECO:0000256" key="3">
    <source>
        <dbReference type="ARBA" id="ARBA00022676"/>
    </source>
</evidence>
<keyword evidence="4" id="KW-0808">Transferase</keyword>
<dbReference type="GO" id="GO:0015020">
    <property type="term" value="F:glucuronosyltransferase activity"/>
    <property type="evidence" value="ECO:0007669"/>
    <property type="project" value="UniProtKB-EC"/>
</dbReference>
<dbReference type="Gene3D" id="3.40.50.2000">
    <property type="entry name" value="Glycogen Phosphorylase B"/>
    <property type="match status" value="1"/>
</dbReference>
<evidence type="ECO:0000256" key="5">
    <source>
        <dbReference type="ARBA" id="ARBA00047475"/>
    </source>
</evidence>
<dbReference type="InterPro" id="IPR050271">
    <property type="entry name" value="UDP-glycosyltransferase"/>
</dbReference>
<comment type="catalytic activity">
    <reaction evidence="5">
        <text>glucuronate acceptor + UDP-alpha-D-glucuronate = acceptor beta-D-glucuronoside + UDP + H(+)</text>
        <dbReference type="Rhea" id="RHEA:21032"/>
        <dbReference type="ChEBI" id="CHEBI:15378"/>
        <dbReference type="ChEBI" id="CHEBI:58052"/>
        <dbReference type="ChEBI" id="CHEBI:58223"/>
        <dbReference type="ChEBI" id="CHEBI:132367"/>
        <dbReference type="ChEBI" id="CHEBI:132368"/>
        <dbReference type="EC" id="2.4.1.17"/>
    </reaction>
</comment>
<dbReference type="SUPFAM" id="SSF53756">
    <property type="entry name" value="UDP-Glycosyltransferase/glycogen phosphorylase"/>
    <property type="match status" value="1"/>
</dbReference>
<dbReference type="EC" id="2.4.1.17" evidence="2"/>
<dbReference type="PANTHER" id="PTHR48043">
    <property type="entry name" value="EG:EG0003.4 PROTEIN-RELATED"/>
    <property type="match status" value="1"/>
</dbReference>
<evidence type="ECO:0000256" key="4">
    <source>
        <dbReference type="ARBA" id="ARBA00022679"/>
    </source>
</evidence>
<evidence type="ECO:0000256" key="2">
    <source>
        <dbReference type="ARBA" id="ARBA00012544"/>
    </source>
</evidence>
<dbReference type="Proteomes" id="UP000887563">
    <property type="component" value="Unplaced"/>
</dbReference>
<organism evidence="6 7">
    <name type="scientific">Meloidogyne incognita</name>
    <name type="common">Southern root-knot nematode worm</name>
    <name type="synonym">Oxyuris incognita</name>
    <dbReference type="NCBI Taxonomy" id="6306"/>
    <lineage>
        <taxon>Eukaryota</taxon>
        <taxon>Metazoa</taxon>
        <taxon>Ecdysozoa</taxon>
        <taxon>Nematoda</taxon>
        <taxon>Chromadorea</taxon>
        <taxon>Rhabditida</taxon>
        <taxon>Tylenchina</taxon>
        <taxon>Tylenchomorpha</taxon>
        <taxon>Tylenchoidea</taxon>
        <taxon>Meloidogynidae</taxon>
        <taxon>Meloidogyninae</taxon>
        <taxon>Meloidogyne</taxon>
        <taxon>Meloidogyne incognita group</taxon>
    </lineage>
</organism>
<protein>
    <recommendedName>
        <fullName evidence="2">glucuronosyltransferase</fullName>
        <ecNumber evidence="2">2.4.1.17</ecNumber>
    </recommendedName>
</protein>
<evidence type="ECO:0000256" key="1">
    <source>
        <dbReference type="ARBA" id="ARBA00009995"/>
    </source>
</evidence>
<dbReference type="InterPro" id="IPR002213">
    <property type="entry name" value="UDP_glucos_trans"/>
</dbReference>
<keyword evidence="3" id="KW-0328">Glycosyltransferase</keyword>
<dbReference type="WBParaSite" id="Minc3s01192g21568">
    <property type="protein sequence ID" value="Minc3s01192g21568"/>
    <property type="gene ID" value="Minc3s01192g21568"/>
</dbReference>